<dbReference type="OrthoDB" id="6579831at2"/>
<organism evidence="8 9">
    <name type="scientific">Coriobacterium glomerans (strain ATCC 49209 / DSM 20642 / JCM 10262 / PW2)</name>
    <dbReference type="NCBI Taxonomy" id="700015"/>
    <lineage>
        <taxon>Bacteria</taxon>
        <taxon>Bacillati</taxon>
        <taxon>Actinomycetota</taxon>
        <taxon>Coriobacteriia</taxon>
        <taxon>Coriobacteriales</taxon>
        <taxon>Coriobacteriaceae</taxon>
        <taxon>Coriobacterium</taxon>
    </lineage>
</organism>
<evidence type="ECO:0000256" key="4">
    <source>
        <dbReference type="ARBA" id="ARBA00023270"/>
    </source>
</evidence>
<proteinExistence type="inferred from homology"/>
<evidence type="ECO:0000313" key="9">
    <source>
        <dbReference type="Proteomes" id="UP000006851"/>
    </source>
</evidence>
<sequence>MNLNRTEIARYMDHTMLKPQASADDIDRAADEAKRFQTASVCVNSYWVPRVATALAGSSVKTGAAIGFPLGAASTAAKVAEATDAVAAGAEEIDMVMNIGELKGSRDQIVLADIVAVADAVHAGSALLKVILECCLLTDEEKRRACRLAVSGRADFVKTSTGFSTGGATVHDVELMRAVVGPDFGVKAAGGIHTAAEARALIEAGANRLGVSGTAAILAEASA</sequence>
<comment type="pathway">
    <text evidence="7">Carbohydrate degradation; 2-deoxy-D-ribose 1-phosphate degradation; D-glyceraldehyde 3-phosphate and acetaldehyde from 2-deoxy-alpha-D-ribose 1-phosphate: step 2/2.</text>
</comment>
<dbReference type="GO" id="GO:0004139">
    <property type="term" value="F:deoxyribose-phosphate aldolase activity"/>
    <property type="evidence" value="ECO:0007669"/>
    <property type="project" value="UniProtKB-UniRule"/>
</dbReference>
<evidence type="ECO:0000256" key="1">
    <source>
        <dbReference type="ARBA" id="ARBA00010936"/>
    </source>
</evidence>
<evidence type="ECO:0000256" key="3">
    <source>
        <dbReference type="ARBA" id="ARBA00023239"/>
    </source>
</evidence>
<dbReference type="Gene3D" id="3.20.20.70">
    <property type="entry name" value="Aldolase class I"/>
    <property type="match status" value="1"/>
</dbReference>
<dbReference type="PANTHER" id="PTHR10889">
    <property type="entry name" value="DEOXYRIBOSE-PHOSPHATE ALDOLASE"/>
    <property type="match status" value="1"/>
</dbReference>
<comment type="similarity">
    <text evidence="1 7">Belongs to the DeoC/FbaB aldolase family. DeoC type 1 subfamily.</text>
</comment>
<dbReference type="GO" id="GO:0006018">
    <property type="term" value="P:2-deoxyribose 1-phosphate catabolic process"/>
    <property type="evidence" value="ECO:0007669"/>
    <property type="project" value="UniProtKB-UniRule"/>
</dbReference>
<dbReference type="EC" id="4.1.2.4" evidence="7"/>
<feature type="active site" description="Proton donor/acceptor" evidence="7">
    <location>
        <position position="94"/>
    </location>
</feature>
<dbReference type="InterPro" id="IPR011343">
    <property type="entry name" value="DeoC"/>
</dbReference>
<keyword evidence="2 7" id="KW-0963">Cytoplasm</keyword>
<gene>
    <name evidence="7" type="primary">deoC</name>
    <name evidence="8" type="ordered locus">Corgl_0514</name>
</gene>
<evidence type="ECO:0000256" key="6">
    <source>
        <dbReference type="ARBA" id="ARBA00056337"/>
    </source>
</evidence>
<dbReference type="CDD" id="cd00959">
    <property type="entry name" value="DeoC"/>
    <property type="match status" value="1"/>
</dbReference>
<dbReference type="InterPro" id="IPR013785">
    <property type="entry name" value="Aldolase_TIM"/>
</dbReference>
<dbReference type="eggNOG" id="COG0274">
    <property type="taxonomic scope" value="Bacteria"/>
</dbReference>
<dbReference type="FunFam" id="3.20.20.70:FF:000044">
    <property type="entry name" value="Deoxyribose-phosphate aldolase"/>
    <property type="match status" value="1"/>
</dbReference>
<dbReference type="EMBL" id="CP002628">
    <property type="protein sequence ID" value="AEB06631.1"/>
    <property type="molecule type" value="Genomic_DNA"/>
</dbReference>
<dbReference type="HAMAP" id="MF_00114">
    <property type="entry name" value="DeoC_type1"/>
    <property type="match status" value="1"/>
</dbReference>
<feature type="active site" description="Schiff-base intermediate with acetaldehyde" evidence="7">
    <location>
        <position position="158"/>
    </location>
</feature>
<dbReference type="GO" id="GO:0009264">
    <property type="term" value="P:deoxyribonucleotide catabolic process"/>
    <property type="evidence" value="ECO:0007669"/>
    <property type="project" value="UniProtKB-UniRule"/>
</dbReference>
<evidence type="ECO:0000256" key="7">
    <source>
        <dbReference type="HAMAP-Rule" id="MF_00114"/>
    </source>
</evidence>
<dbReference type="Pfam" id="PF01791">
    <property type="entry name" value="DeoC"/>
    <property type="match status" value="1"/>
</dbReference>
<evidence type="ECO:0000256" key="5">
    <source>
        <dbReference type="ARBA" id="ARBA00048791"/>
    </source>
</evidence>
<comment type="catalytic activity">
    <reaction evidence="5 7">
        <text>2-deoxy-D-ribose 5-phosphate = D-glyceraldehyde 3-phosphate + acetaldehyde</text>
        <dbReference type="Rhea" id="RHEA:12821"/>
        <dbReference type="ChEBI" id="CHEBI:15343"/>
        <dbReference type="ChEBI" id="CHEBI:59776"/>
        <dbReference type="ChEBI" id="CHEBI:62877"/>
        <dbReference type="EC" id="4.1.2.4"/>
    </reaction>
</comment>
<dbReference type="InterPro" id="IPR028581">
    <property type="entry name" value="DeoC_typeI"/>
</dbReference>
<accession>F2NB95</accession>
<keyword evidence="9" id="KW-1185">Reference proteome</keyword>
<dbReference type="SMART" id="SM01133">
    <property type="entry name" value="DeoC"/>
    <property type="match status" value="1"/>
</dbReference>
<dbReference type="PIRSF" id="PIRSF001357">
    <property type="entry name" value="DeoC"/>
    <property type="match status" value="1"/>
</dbReference>
<keyword evidence="4 7" id="KW-0704">Schiff base</keyword>
<dbReference type="GO" id="GO:0005737">
    <property type="term" value="C:cytoplasm"/>
    <property type="evidence" value="ECO:0007669"/>
    <property type="project" value="UniProtKB-SubCell"/>
</dbReference>
<dbReference type="GO" id="GO:0016052">
    <property type="term" value="P:carbohydrate catabolic process"/>
    <property type="evidence" value="ECO:0007669"/>
    <property type="project" value="TreeGrafter"/>
</dbReference>
<dbReference type="HOGENOM" id="CLU_053595_0_1_11"/>
<dbReference type="RefSeq" id="WP_013708374.1">
    <property type="nucleotide sequence ID" value="NC_015389.1"/>
</dbReference>
<evidence type="ECO:0000313" key="8">
    <source>
        <dbReference type="EMBL" id="AEB06631.1"/>
    </source>
</evidence>
<dbReference type="SUPFAM" id="SSF51569">
    <property type="entry name" value="Aldolase"/>
    <property type="match status" value="1"/>
</dbReference>
<dbReference type="NCBIfam" id="TIGR00126">
    <property type="entry name" value="deoC"/>
    <property type="match status" value="1"/>
</dbReference>
<evidence type="ECO:0000256" key="2">
    <source>
        <dbReference type="ARBA" id="ARBA00022490"/>
    </source>
</evidence>
<comment type="subcellular location">
    <subcellularLocation>
        <location evidence="7">Cytoplasm</location>
    </subcellularLocation>
</comment>
<name>F2NB95_CORGP</name>
<comment type="function">
    <text evidence="6 7">Catalyzes a reversible aldol reaction between acetaldehyde and D-glyceraldehyde 3-phosphate to generate 2-deoxy-D-ribose 5-phosphate.</text>
</comment>
<dbReference type="Proteomes" id="UP000006851">
    <property type="component" value="Chromosome"/>
</dbReference>
<dbReference type="InterPro" id="IPR002915">
    <property type="entry name" value="DeoC/FbaB/LacD_aldolase"/>
</dbReference>
<dbReference type="STRING" id="700015.Corgl_0514"/>
<dbReference type="AlphaFoldDB" id="F2NB95"/>
<keyword evidence="3 7" id="KW-0456">Lyase</keyword>
<dbReference type="KEGG" id="cgo:Corgl_0514"/>
<dbReference type="UniPathway" id="UPA00002">
    <property type="reaction ID" value="UER00468"/>
</dbReference>
<feature type="active site" description="Proton donor/acceptor" evidence="7">
    <location>
        <position position="187"/>
    </location>
</feature>
<reference evidence="9" key="1">
    <citation type="journal article" date="2013" name="Stand. Genomic Sci.">
        <title>Complete genome sequence of Coriobacterium glomerans type strain (PW2(T)) from the midgut of Pyrrhocoris apterus L. (red soldier bug).</title>
        <authorList>
            <person name="Stackebrandt E."/>
            <person name="Zeytun A."/>
            <person name="Lapidus A."/>
            <person name="Nolan M."/>
            <person name="Lucas S."/>
            <person name="Hammon N."/>
            <person name="Deshpande S."/>
            <person name="Cheng J.F."/>
            <person name="Tapia R."/>
            <person name="Goodwin L.A."/>
            <person name="Pitluck S."/>
            <person name="Liolios K."/>
            <person name="Pagani I."/>
            <person name="Ivanova N."/>
            <person name="Mavromatis K."/>
            <person name="Mikhailova N."/>
            <person name="Huntemann M."/>
            <person name="Pati A."/>
            <person name="Chen A."/>
            <person name="Palaniappan K."/>
            <person name="Chang Y.J."/>
            <person name="Land M."/>
            <person name="Hauser L."/>
            <person name="Rohde M."/>
            <person name="Pukall R."/>
            <person name="Goker M."/>
            <person name="Detter J.C."/>
            <person name="Woyke T."/>
            <person name="Bristow J."/>
            <person name="Eisen J.A."/>
            <person name="Markowitz V."/>
            <person name="Hugenholtz P."/>
            <person name="Kyrpides N.C."/>
            <person name="Klenk H.P."/>
        </authorList>
    </citation>
    <scope>NUCLEOTIDE SEQUENCE</scope>
    <source>
        <strain evidence="9">ATCC 49209 / DSM 20642 / JCM 10262 / PW2</strain>
    </source>
</reference>
<protein>
    <recommendedName>
        <fullName evidence="7">Deoxyribose-phosphate aldolase</fullName>
        <shortName evidence="7">DERA</shortName>
        <ecNumber evidence="7">4.1.2.4</ecNumber>
    </recommendedName>
    <alternativeName>
        <fullName evidence="7">2-deoxy-D-ribose 5-phosphate aldolase</fullName>
    </alternativeName>
    <alternativeName>
        <fullName evidence="7">Phosphodeoxyriboaldolase</fullName>
        <shortName evidence="7">Deoxyriboaldolase</shortName>
    </alternativeName>
</protein>
<dbReference type="PANTHER" id="PTHR10889:SF1">
    <property type="entry name" value="DEOXYRIBOSE-PHOSPHATE ALDOLASE"/>
    <property type="match status" value="1"/>
</dbReference>